<keyword evidence="4" id="KW-1185">Reference proteome</keyword>
<accession>A0ABV5VQM0</accession>
<dbReference type="Pfam" id="PF12708">
    <property type="entry name" value="Pect-lyase_RHGA_epim"/>
    <property type="match status" value="1"/>
</dbReference>
<dbReference type="RefSeq" id="WP_344906782.1">
    <property type="nucleotide sequence ID" value="NZ_BAAAYO010000005.1"/>
</dbReference>
<dbReference type="Gene3D" id="2.160.20.10">
    <property type="entry name" value="Single-stranded right-handed beta-helix, Pectin lyase-like"/>
    <property type="match status" value="1"/>
</dbReference>
<sequence>MLEEQKVERTENGSESNNKEIISRRKLLASLGMAGVALAYTGVMNAAIPKAYADEVDHRTKVKDLMKMNLVISTTIDELRANTQPDAELVYFVRTHEKEGPFYYDATDTTSSDNGGTILVSSMGARFKRSFSGSVNVKWFGAKGDGANDDTAAIQQAINAKEGTVFFPKGKYNITAPLVIETGDSLIGEGPEVTMIEKTTTTLASLGTRLIPGNASSDNYNVDAAIIVLAPDGDFARYIHLEGLFIKRSDSLPRNSSYCFFAPRVYFMTQKNMEYRNADIGYYTINAWMITLERVSSRTVNRAFICGDADAPGGGGTSHTVTSCWAGGCQKSAWKINVSYSSFTACGADYIGPWPQSNAGNSAEYIFRLRGVGLNLIGCATEESRGPLMYVTNGSLINVLGFYTWNYYGDNAQSGTYAITLKNESQLTLSGGYIKLAGSGPITAKIAEVTESSKLFISGLKTTPDYMSDAQTIFSNLGEVFIAGARMKSVTAGQQTRDSYWTNGCINIFGSWDKALLKFTDATSWVTSYLWVDTSGILRTKRSSAPTSDHDGYAVGEQGIRKGTSTQSANASAVQFLVPHGLGSVPSYYNLLPASADASGIQYVEADSTNLIIHYSLAPSAGSSNMIWKWEARI</sequence>
<proteinExistence type="predicted"/>
<keyword evidence="1" id="KW-0812">Transmembrane</keyword>
<dbReference type="GO" id="GO:0016787">
    <property type="term" value="F:hydrolase activity"/>
    <property type="evidence" value="ECO:0007669"/>
    <property type="project" value="UniProtKB-KW"/>
</dbReference>
<dbReference type="InterPro" id="IPR011050">
    <property type="entry name" value="Pectin_lyase_fold/virulence"/>
</dbReference>
<comment type="caution">
    <text evidence="3">The sequence shown here is derived from an EMBL/GenBank/DDBJ whole genome shotgun (WGS) entry which is preliminary data.</text>
</comment>
<evidence type="ECO:0000313" key="3">
    <source>
        <dbReference type="EMBL" id="MFB9750573.1"/>
    </source>
</evidence>
<protein>
    <submittedName>
        <fullName evidence="3">Glycosyl hydrolase family 28-related protein</fullName>
    </submittedName>
</protein>
<dbReference type="EMBL" id="JBHMAG010000003">
    <property type="protein sequence ID" value="MFB9750573.1"/>
    <property type="molecule type" value="Genomic_DNA"/>
</dbReference>
<dbReference type="Proteomes" id="UP001589619">
    <property type="component" value="Unassembled WGS sequence"/>
</dbReference>
<evidence type="ECO:0000313" key="4">
    <source>
        <dbReference type="Proteomes" id="UP001589619"/>
    </source>
</evidence>
<dbReference type="InterPro" id="IPR012334">
    <property type="entry name" value="Pectin_lyas_fold"/>
</dbReference>
<keyword evidence="1" id="KW-1133">Transmembrane helix</keyword>
<dbReference type="InterPro" id="IPR024535">
    <property type="entry name" value="RHGA/B-epi-like_pectate_lyase"/>
</dbReference>
<evidence type="ECO:0000256" key="1">
    <source>
        <dbReference type="SAM" id="Phobius"/>
    </source>
</evidence>
<organism evidence="3 4">
    <name type="scientific">Paenibacillus hodogayensis</name>
    <dbReference type="NCBI Taxonomy" id="279208"/>
    <lineage>
        <taxon>Bacteria</taxon>
        <taxon>Bacillati</taxon>
        <taxon>Bacillota</taxon>
        <taxon>Bacilli</taxon>
        <taxon>Bacillales</taxon>
        <taxon>Paenibacillaceae</taxon>
        <taxon>Paenibacillus</taxon>
    </lineage>
</organism>
<keyword evidence="3" id="KW-0378">Hydrolase</keyword>
<name>A0ABV5VQM0_9BACL</name>
<dbReference type="SUPFAM" id="SSF51126">
    <property type="entry name" value="Pectin lyase-like"/>
    <property type="match status" value="1"/>
</dbReference>
<keyword evidence="1" id="KW-0472">Membrane</keyword>
<evidence type="ECO:0000259" key="2">
    <source>
        <dbReference type="Pfam" id="PF12708"/>
    </source>
</evidence>
<reference evidence="3 4" key="1">
    <citation type="submission" date="2024-09" db="EMBL/GenBank/DDBJ databases">
        <authorList>
            <person name="Sun Q."/>
            <person name="Mori K."/>
        </authorList>
    </citation>
    <scope>NUCLEOTIDE SEQUENCE [LARGE SCALE GENOMIC DNA]</scope>
    <source>
        <strain evidence="3 4">JCM 12520</strain>
    </source>
</reference>
<feature type="transmembrane region" description="Helical" evidence="1">
    <location>
        <begin position="27"/>
        <end position="48"/>
    </location>
</feature>
<dbReference type="InterPro" id="IPR006311">
    <property type="entry name" value="TAT_signal"/>
</dbReference>
<dbReference type="PROSITE" id="PS51318">
    <property type="entry name" value="TAT"/>
    <property type="match status" value="1"/>
</dbReference>
<feature type="domain" description="Rhamnogalacturonase A/B/Epimerase-like pectate lyase" evidence="2">
    <location>
        <begin position="135"/>
        <end position="216"/>
    </location>
</feature>
<gene>
    <name evidence="3" type="ORF">ACFFNY_03225</name>
</gene>